<feature type="signal peptide" evidence="1">
    <location>
        <begin position="1"/>
        <end position="19"/>
    </location>
</feature>
<keyword evidence="3" id="KW-1185">Reference proteome</keyword>
<keyword evidence="1" id="KW-0732">Signal</keyword>
<protein>
    <submittedName>
        <fullName evidence="2">Uncharacterized protein</fullName>
    </submittedName>
</protein>
<feature type="chain" id="PRO_5022675250" evidence="1">
    <location>
        <begin position="20"/>
        <end position="130"/>
    </location>
</feature>
<accession>A0A5C3E4J3</accession>
<dbReference type="Proteomes" id="UP000324022">
    <property type="component" value="Unassembled WGS sequence"/>
</dbReference>
<evidence type="ECO:0000313" key="3">
    <source>
        <dbReference type="Proteomes" id="UP000324022"/>
    </source>
</evidence>
<evidence type="ECO:0000313" key="2">
    <source>
        <dbReference type="EMBL" id="SPO24547.1"/>
    </source>
</evidence>
<dbReference type="EMBL" id="OOIN01000007">
    <property type="protein sequence ID" value="SPO24547.1"/>
    <property type="molecule type" value="Genomic_DNA"/>
</dbReference>
<reference evidence="2 3" key="1">
    <citation type="submission" date="2018-03" db="EMBL/GenBank/DDBJ databases">
        <authorList>
            <person name="Guldener U."/>
        </authorList>
    </citation>
    <scope>NUCLEOTIDE SEQUENCE [LARGE SCALE GENOMIC DNA]</scope>
    <source>
        <strain evidence="2 3">NBRC100155</strain>
    </source>
</reference>
<evidence type="ECO:0000256" key="1">
    <source>
        <dbReference type="SAM" id="SignalP"/>
    </source>
</evidence>
<organism evidence="2 3">
    <name type="scientific">Ustilago trichophora</name>
    <dbReference type="NCBI Taxonomy" id="86804"/>
    <lineage>
        <taxon>Eukaryota</taxon>
        <taxon>Fungi</taxon>
        <taxon>Dikarya</taxon>
        <taxon>Basidiomycota</taxon>
        <taxon>Ustilaginomycotina</taxon>
        <taxon>Ustilaginomycetes</taxon>
        <taxon>Ustilaginales</taxon>
        <taxon>Ustilaginaceae</taxon>
        <taxon>Ustilago</taxon>
    </lineage>
</organism>
<proteinExistence type="predicted"/>
<dbReference type="AlphaFoldDB" id="A0A5C3E4J3"/>
<name>A0A5C3E4J3_9BASI</name>
<gene>
    <name evidence="2" type="ORF">UTRI_03816</name>
</gene>
<sequence>MVRLLAALAGAFLLAAMSAAKINPEFPPYFTYPTKEMTWHNGDYVNIEWYNVLEGGVNVILQGAEGTPTQAVKSITITEGAAPRDYCDGACGRFPWTVDLGDNPSGTYQVVIYLPGDNVRFLSDSFSVTR</sequence>